<accession>A0A4R8DG44</accession>
<dbReference type="InterPro" id="IPR052535">
    <property type="entry name" value="Bacilysin_H2HPP_isomerase"/>
</dbReference>
<feature type="domain" description="Cupin type-2" evidence="1">
    <location>
        <begin position="40"/>
        <end position="98"/>
    </location>
</feature>
<dbReference type="EMBL" id="SODV01000002">
    <property type="protein sequence ID" value="TDW96589.1"/>
    <property type="molecule type" value="Genomic_DNA"/>
</dbReference>
<dbReference type="AlphaFoldDB" id="A0A4R8DG44"/>
<evidence type="ECO:0000313" key="3">
    <source>
        <dbReference type="Proteomes" id="UP000294498"/>
    </source>
</evidence>
<dbReference type="PANTHER" id="PTHR40112">
    <property type="entry name" value="H2HPP ISOMERASE"/>
    <property type="match status" value="1"/>
</dbReference>
<proteinExistence type="predicted"/>
<dbReference type="Pfam" id="PF07883">
    <property type="entry name" value="Cupin_2"/>
    <property type="match status" value="1"/>
</dbReference>
<keyword evidence="3" id="KW-1185">Reference proteome</keyword>
<dbReference type="PIRSF" id="PIRSF029883">
    <property type="entry name" value="KdgF"/>
    <property type="match status" value="1"/>
</dbReference>
<dbReference type="Proteomes" id="UP000294498">
    <property type="component" value="Unassembled WGS sequence"/>
</dbReference>
<comment type="caution">
    <text evidence="2">The sequence shown here is derived from an EMBL/GenBank/DDBJ whole genome shotgun (WGS) entry which is preliminary data.</text>
</comment>
<name>A0A4R8DG44_9BACT</name>
<gene>
    <name evidence="2" type="ORF">EDB95_4422</name>
</gene>
<dbReference type="InterPro" id="IPR013096">
    <property type="entry name" value="Cupin_2"/>
</dbReference>
<dbReference type="RefSeq" id="WP_133997294.1">
    <property type="nucleotide sequence ID" value="NZ_SODV01000002.1"/>
</dbReference>
<dbReference type="SUPFAM" id="SSF51182">
    <property type="entry name" value="RmlC-like cupins"/>
    <property type="match status" value="1"/>
</dbReference>
<evidence type="ECO:0000259" key="1">
    <source>
        <dbReference type="Pfam" id="PF07883"/>
    </source>
</evidence>
<dbReference type="InterPro" id="IPR025499">
    <property type="entry name" value="KdgF"/>
</dbReference>
<sequence>MKINGLVKGFVEDESLPWESVGDGVQRKILAYDDRLMVVRVRFESGGIGPLHHHPHSQITYVESGVFEIEMDGVKRVLKGGDAYYVASGLVHGAVCLEQGVLVDAFSPTREDFLL</sequence>
<evidence type="ECO:0000313" key="2">
    <source>
        <dbReference type="EMBL" id="TDW96589.1"/>
    </source>
</evidence>
<dbReference type="PANTHER" id="PTHR40112:SF1">
    <property type="entry name" value="H2HPP ISOMERASE"/>
    <property type="match status" value="1"/>
</dbReference>
<dbReference type="InterPro" id="IPR014710">
    <property type="entry name" value="RmlC-like_jellyroll"/>
</dbReference>
<organism evidence="2 3">
    <name type="scientific">Dinghuibacter silviterrae</name>
    <dbReference type="NCBI Taxonomy" id="1539049"/>
    <lineage>
        <taxon>Bacteria</taxon>
        <taxon>Pseudomonadati</taxon>
        <taxon>Bacteroidota</taxon>
        <taxon>Chitinophagia</taxon>
        <taxon>Chitinophagales</taxon>
        <taxon>Chitinophagaceae</taxon>
        <taxon>Dinghuibacter</taxon>
    </lineage>
</organism>
<dbReference type="OrthoDB" id="9811153at2"/>
<dbReference type="Gene3D" id="2.60.120.10">
    <property type="entry name" value="Jelly Rolls"/>
    <property type="match status" value="1"/>
</dbReference>
<protein>
    <submittedName>
        <fullName evidence="2">Cupin domain</fullName>
    </submittedName>
</protein>
<dbReference type="InterPro" id="IPR011051">
    <property type="entry name" value="RmlC_Cupin_sf"/>
</dbReference>
<dbReference type="CDD" id="cd02238">
    <property type="entry name" value="cupin_KdgF"/>
    <property type="match status" value="1"/>
</dbReference>
<reference evidence="2 3" key="1">
    <citation type="submission" date="2019-03" db="EMBL/GenBank/DDBJ databases">
        <title>Genomic Encyclopedia of Type Strains, Phase IV (KMG-IV): sequencing the most valuable type-strain genomes for metagenomic binning, comparative biology and taxonomic classification.</title>
        <authorList>
            <person name="Goeker M."/>
        </authorList>
    </citation>
    <scope>NUCLEOTIDE SEQUENCE [LARGE SCALE GENOMIC DNA]</scope>
    <source>
        <strain evidence="2 3">DSM 100059</strain>
    </source>
</reference>